<sequence length="166" mass="18858">MTEPDSLLKGLARCLSSWFKGKQSSPIYSPQNQIKTESVSWTKHTVRGVYGIKRRFERKENVQSGDERDTTADDKKPKRAQRVTRSPPTILSKPIWGALDTYSSWLLTTQTAPKKWPSPLKRGANPRIFVCKATNIHTISNGRATKEEKAKREKTERTEKSDKAGK</sequence>
<dbReference type="AlphaFoldDB" id="A0A1Y2G794"/>
<proteinExistence type="predicted"/>
<name>A0A1Y2G794_9FUNG</name>
<accession>A0A1Y2G794</accession>
<gene>
    <name evidence="2" type="ORF">BCR41DRAFT_401613</name>
</gene>
<evidence type="ECO:0000256" key="1">
    <source>
        <dbReference type="SAM" id="MobiDB-lite"/>
    </source>
</evidence>
<feature type="compositionally biased region" description="Basic and acidic residues" evidence="1">
    <location>
        <begin position="57"/>
        <end position="76"/>
    </location>
</feature>
<dbReference type="EMBL" id="MCFF01000065">
    <property type="protein sequence ID" value="ORY99769.1"/>
    <property type="molecule type" value="Genomic_DNA"/>
</dbReference>
<keyword evidence="3" id="KW-1185">Reference proteome</keyword>
<dbReference type="InParanoid" id="A0A1Y2G794"/>
<feature type="compositionally biased region" description="Basic and acidic residues" evidence="1">
    <location>
        <begin position="144"/>
        <end position="166"/>
    </location>
</feature>
<feature type="region of interest" description="Disordered" evidence="1">
    <location>
        <begin position="140"/>
        <end position="166"/>
    </location>
</feature>
<protein>
    <submittedName>
        <fullName evidence="2">Uncharacterized protein</fullName>
    </submittedName>
</protein>
<feature type="region of interest" description="Disordered" evidence="1">
    <location>
        <begin position="57"/>
        <end position="90"/>
    </location>
</feature>
<reference evidence="2 3" key="1">
    <citation type="submission" date="2016-07" db="EMBL/GenBank/DDBJ databases">
        <title>Pervasive Adenine N6-methylation of Active Genes in Fungi.</title>
        <authorList>
            <consortium name="DOE Joint Genome Institute"/>
            <person name="Mondo S.J."/>
            <person name="Dannebaum R.O."/>
            <person name="Kuo R.C."/>
            <person name="Labutti K."/>
            <person name="Haridas S."/>
            <person name="Kuo A."/>
            <person name="Salamov A."/>
            <person name="Ahrendt S.R."/>
            <person name="Lipzen A."/>
            <person name="Sullivan W."/>
            <person name="Andreopoulos W.B."/>
            <person name="Clum A."/>
            <person name="Lindquist E."/>
            <person name="Daum C."/>
            <person name="Ramamoorthy G.K."/>
            <person name="Gryganskyi A."/>
            <person name="Culley D."/>
            <person name="Magnuson J.K."/>
            <person name="James T.Y."/>
            <person name="O'Malley M.A."/>
            <person name="Stajich J.E."/>
            <person name="Spatafora J.W."/>
            <person name="Visel A."/>
            <person name="Grigoriev I.V."/>
        </authorList>
    </citation>
    <scope>NUCLEOTIDE SEQUENCE [LARGE SCALE GENOMIC DNA]</scope>
    <source>
        <strain evidence="2 3">NRRL 3116</strain>
    </source>
</reference>
<dbReference type="Proteomes" id="UP000193648">
    <property type="component" value="Unassembled WGS sequence"/>
</dbReference>
<comment type="caution">
    <text evidence="2">The sequence shown here is derived from an EMBL/GenBank/DDBJ whole genome shotgun (WGS) entry which is preliminary data.</text>
</comment>
<dbReference type="RefSeq" id="XP_021876003.1">
    <property type="nucleotide sequence ID" value="XM_022029232.1"/>
</dbReference>
<organism evidence="2 3">
    <name type="scientific">Lobosporangium transversale</name>
    <dbReference type="NCBI Taxonomy" id="64571"/>
    <lineage>
        <taxon>Eukaryota</taxon>
        <taxon>Fungi</taxon>
        <taxon>Fungi incertae sedis</taxon>
        <taxon>Mucoromycota</taxon>
        <taxon>Mortierellomycotina</taxon>
        <taxon>Mortierellomycetes</taxon>
        <taxon>Mortierellales</taxon>
        <taxon>Mortierellaceae</taxon>
        <taxon>Lobosporangium</taxon>
    </lineage>
</organism>
<dbReference type="GeneID" id="33571075"/>
<evidence type="ECO:0000313" key="3">
    <source>
        <dbReference type="Proteomes" id="UP000193648"/>
    </source>
</evidence>
<evidence type="ECO:0000313" key="2">
    <source>
        <dbReference type="EMBL" id="ORY99769.1"/>
    </source>
</evidence>